<dbReference type="InterPro" id="IPR052027">
    <property type="entry name" value="PspC"/>
</dbReference>
<evidence type="ECO:0000256" key="7">
    <source>
        <dbReference type="SAM" id="Phobius"/>
    </source>
</evidence>
<feature type="compositionally biased region" description="Pro residues" evidence="6">
    <location>
        <begin position="13"/>
        <end position="29"/>
    </location>
</feature>
<keyword evidence="3 7" id="KW-0812">Transmembrane</keyword>
<dbReference type="Pfam" id="PF04024">
    <property type="entry name" value="PspC"/>
    <property type="match status" value="1"/>
</dbReference>
<protein>
    <recommendedName>
        <fullName evidence="8">Phage shock protein PspC N-terminal domain-containing protein</fullName>
    </recommendedName>
</protein>
<accession>A0ABN1GLC6</accession>
<evidence type="ECO:0000256" key="6">
    <source>
        <dbReference type="SAM" id="MobiDB-lite"/>
    </source>
</evidence>
<organism evidence="9 10">
    <name type="scientific">Sporichthya brevicatena</name>
    <dbReference type="NCBI Taxonomy" id="171442"/>
    <lineage>
        <taxon>Bacteria</taxon>
        <taxon>Bacillati</taxon>
        <taxon>Actinomycetota</taxon>
        <taxon>Actinomycetes</taxon>
        <taxon>Sporichthyales</taxon>
        <taxon>Sporichthyaceae</taxon>
        <taxon>Sporichthya</taxon>
    </lineage>
</organism>
<feature type="compositionally biased region" description="Pro residues" evidence="6">
    <location>
        <begin position="154"/>
        <end position="180"/>
    </location>
</feature>
<evidence type="ECO:0000256" key="2">
    <source>
        <dbReference type="ARBA" id="ARBA00022475"/>
    </source>
</evidence>
<feature type="region of interest" description="Disordered" evidence="6">
    <location>
        <begin position="381"/>
        <end position="401"/>
    </location>
</feature>
<feature type="transmembrane region" description="Helical" evidence="7">
    <location>
        <begin position="249"/>
        <end position="267"/>
    </location>
</feature>
<keyword evidence="4 7" id="KW-1133">Transmembrane helix</keyword>
<evidence type="ECO:0000256" key="5">
    <source>
        <dbReference type="ARBA" id="ARBA00023136"/>
    </source>
</evidence>
<dbReference type="EMBL" id="BAAAHE010000010">
    <property type="protein sequence ID" value="GAA0613952.1"/>
    <property type="molecule type" value="Genomic_DNA"/>
</dbReference>
<evidence type="ECO:0000259" key="8">
    <source>
        <dbReference type="Pfam" id="PF04024"/>
    </source>
</evidence>
<evidence type="ECO:0000256" key="3">
    <source>
        <dbReference type="ARBA" id="ARBA00022692"/>
    </source>
</evidence>
<evidence type="ECO:0000256" key="4">
    <source>
        <dbReference type="ARBA" id="ARBA00022989"/>
    </source>
</evidence>
<keyword evidence="5 7" id="KW-0472">Membrane</keyword>
<feature type="transmembrane region" description="Helical" evidence="7">
    <location>
        <begin position="274"/>
        <end position="292"/>
    </location>
</feature>
<keyword evidence="2" id="KW-1003">Cell membrane</keyword>
<dbReference type="PANTHER" id="PTHR33885">
    <property type="entry name" value="PHAGE SHOCK PROTEIN C"/>
    <property type="match status" value="1"/>
</dbReference>
<reference evidence="9 10" key="1">
    <citation type="journal article" date="2019" name="Int. J. Syst. Evol. Microbiol.">
        <title>The Global Catalogue of Microorganisms (GCM) 10K type strain sequencing project: providing services to taxonomists for standard genome sequencing and annotation.</title>
        <authorList>
            <consortium name="The Broad Institute Genomics Platform"/>
            <consortium name="The Broad Institute Genome Sequencing Center for Infectious Disease"/>
            <person name="Wu L."/>
            <person name="Ma J."/>
        </authorList>
    </citation>
    <scope>NUCLEOTIDE SEQUENCE [LARGE SCALE GENOMIC DNA]</scope>
    <source>
        <strain evidence="9 10">JCM 10671</strain>
    </source>
</reference>
<gene>
    <name evidence="9" type="ORF">GCM10009547_14790</name>
</gene>
<comment type="caution">
    <text evidence="9">The sequence shown here is derived from an EMBL/GenBank/DDBJ whole genome shotgun (WGS) entry which is preliminary data.</text>
</comment>
<feature type="region of interest" description="Disordered" evidence="6">
    <location>
        <begin position="1"/>
        <end position="33"/>
    </location>
</feature>
<comment type="subcellular location">
    <subcellularLocation>
        <location evidence="1">Cell membrane</location>
        <topology evidence="1">Single-pass membrane protein</topology>
    </subcellularLocation>
</comment>
<evidence type="ECO:0000313" key="9">
    <source>
        <dbReference type="EMBL" id="GAA0613952.1"/>
    </source>
</evidence>
<feature type="transmembrane region" description="Helical" evidence="7">
    <location>
        <begin position="224"/>
        <end position="243"/>
    </location>
</feature>
<feature type="transmembrane region" description="Helical" evidence="7">
    <location>
        <begin position="105"/>
        <end position="125"/>
    </location>
</feature>
<feature type="transmembrane region" description="Helical" evidence="7">
    <location>
        <begin position="65"/>
        <end position="84"/>
    </location>
</feature>
<evidence type="ECO:0000313" key="10">
    <source>
        <dbReference type="Proteomes" id="UP001500957"/>
    </source>
</evidence>
<feature type="domain" description="Phage shock protein PspC N-terminal" evidence="8">
    <location>
        <begin position="30"/>
        <end position="86"/>
    </location>
</feature>
<evidence type="ECO:0000256" key="1">
    <source>
        <dbReference type="ARBA" id="ARBA00004162"/>
    </source>
</evidence>
<feature type="transmembrane region" description="Helical" evidence="7">
    <location>
        <begin position="131"/>
        <end position="147"/>
    </location>
</feature>
<proteinExistence type="predicted"/>
<dbReference type="Proteomes" id="UP001500957">
    <property type="component" value="Unassembled WGS sequence"/>
</dbReference>
<sequence>MLDVMTEHLGPTATPPPPSTASAPPPPGPRRFRRSRSDRVLAGVCGGLAESLALDPVIVRVLMVVLSFFGGAGLIVYLACWLLMPEDDRDTSLAERVIARGGSNPWPVLLLAAVLGLAAVLSMGWVVDDRGLLLIALFVITAVVLARRESPPAAAPPPFTAPPFTPPPADPTAGPTPPAPTGWGETGYPAPAGGWAPTAPLPPLAPAPPAPPAAPRERSILGRLTFCLVLIALGALGMADLAGSDVPTAAYPALVLAGAGAGLLIGTRYGRGRWLIALGVVGALALPPAVFVDAYRGGWADHEHAITPLSAAEIASKYEYRGGLVRLDFTQVDFTDQDVSTAVEVGVGDLELVVPPNVDVVTDVDLGIGSVEVFDSEHSGFGVSRSGRDDGADGPGGGRLTVRIEQGIGHVEVRRAAA</sequence>
<keyword evidence="10" id="KW-1185">Reference proteome</keyword>
<name>A0ABN1GLC6_9ACTN</name>
<dbReference type="InterPro" id="IPR007168">
    <property type="entry name" value="Phageshock_PspC_N"/>
</dbReference>
<feature type="region of interest" description="Disordered" evidence="6">
    <location>
        <begin position="154"/>
        <end position="189"/>
    </location>
</feature>
<dbReference type="PANTHER" id="PTHR33885:SF3">
    <property type="entry name" value="PHAGE SHOCK PROTEIN C"/>
    <property type="match status" value="1"/>
</dbReference>